<evidence type="ECO:0000256" key="1">
    <source>
        <dbReference type="SAM" id="Phobius"/>
    </source>
</evidence>
<evidence type="ECO:0000313" key="2">
    <source>
        <dbReference type="EMBL" id="MBW3470282.1"/>
    </source>
</evidence>
<dbReference type="Proteomes" id="UP000727490">
    <property type="component" value="Unassembled WGS sequence"/>
</dbReference>
<keyword evidence="1" id="KW-0472">Membrane</keyword>
<dbReference type="AlphaFoldDB" id="A0A951J5J7"/>
<keyword evidence="1" id="KW-0812">Transmembrane</keyword>
<keyword evidence="1" id="KW-1133">Transmembrane helix</keyword>
<sequence>MKYNFTLITKTNYLIKQVMKTLLITSLLIVAPYLGQMFQPKKEHSVVKAKFEQVKVYEQPSTGSEIVTTLSKDQEVDYFRKSIANGGNWSIIRIGEKPGYVLTSELYKEILPTVSEKLNTSKNLFSHHKKVNTQD</sequence>
<comment type="caution">
    <text evidence="2">The sequence shown here is derived from an EMBL/GenBank/DDBJ whole genome shotgun (WGS) entry which is preliminary data.</text>
</comment>
<feature type="transmembrane region" description="Helical" evidence="1">
    <location>
        <begin position="21"/>
        <end position="38"/>
    </location>
</feature>
<dbReference type="Gene3D" id="2.30.30.40">
    <property type="entry name" value="SH3 Domains"/>
    <property type="match status" value="1"/>
</dbReference>
<reference evidence="2 3" key="1">
    <citation type="journal article" date="2020" name="Syst. Appl. Microbiol.">
        <title>Arthrospiribacter ruber gen. nov., sp. nov., a novel bacterium isolated from Arthrospira cultures.</title>
        <authorList>
            <person name="Waleron M."/>
            <person name="Misztak A."/>
            <person name="Waleron M.M."/>
            <person name="Furmaniak M."/>
            <person name="Mrozik A."/>
            <person name="Waleron K."/>
        </authorList>
    </citation>
    <scope>NUCLEOTIDE SEQUENCE [LARGE SCALE GENOMIC DNA]</scope>
    <source>
        <strain evidence="2 3">DPMB0001</strain>
    </source>
</reference>
<evidence type="ECO:0000313" key="3">
    <source>
        <dbReference type="Proteomes" id="UP000727490"/>
    </source>
</evidence>
<name>A0A951J5J7_9BACT</name>
<dbReference type="EMBL" id="RPHB01000013">
    <property type="protein sequence ID" value="MBW3470282.1"/>
    <property type="molecule type" value="Genomic_DNA"/>
</dbReference>
<protein>
    <submittedName>
        <fullName evidence="2">SH3 domain-containing protein</fullName>
    </submittedName>
</protein>
<gene>
    <name evidence="2" type="ORF">EGN73_21070</name>
</gene>
<keyword evidence="3" id="KW-1185">Reference proteome</keyword>
<proteinExistence type="predicted"/>
<organism evidence="2 3">
    <name type="scientific">Arthrospiribacter ruber</name>
    <dbReference type="NCBI Taxonomy" id="2487934"/>
    <lineage>
        <taxon>Bacteria</taxon>
        <taxon>Pseudomonadati</taxon>
        <taxon>Bacteroidota</taxon>
        <taxon>Cytophagia</taxon>
        <taxon>Cytophagales</taxon>
        <taxon>Cyclobacteriaceae</taxon>
        <taxon>Arthrospiribacter</taxon>
    </lineage>
</organism>
<accession>A0A951J5J7</accession>